<dbReference type="Gene3D" id="3.90.79.10">
    <property type="entry name" value="Nucleoside Triphosphate Pyrophosphohydrolase"/>
    <property type="match status" value="1"/>
</dbReference>
<evidence type="ECO:0000256" key="4">
    <source>
        <dbReference type="ARBA" id="ARBA00022723"/>
    </source>
</evidence>
<dbReference type="InterPro" id="IPR000059">
    <property type="entry name" value="NUDIX_hydrolase_NudL_CS"/>
</dbReference>
<dbReference type="InterPro" id="IPR045121">
    <property type="entry name" value="CoAse"/>
</dbReference>
<keyword evidence="5" id="KW-0378">Hydrolase</keyword>
<dbReference type="SUPFAM" id="SSF55811">
    <property type="entry name" value="Nudix"/>
    <property type="match status" value="1"/>
</dbReference>
<dbReference type="GO" id="GO:0009132">
    <property type="term" value="P:nucleoside diphosphate metabolic process"/>
    <property type="evidence" value="ECO:0007669"/>
    <property type="project" value="InterPro"/>
</dbReference>
<sequence length="229" mass="24037">MGEVTIDRLTRELSAGVGAIIDGRHPAPGAGMRQAAVLVLLDQPSDPAVLLTERASHLRKHAGQISFPGGSVEPGETASGAALREAWEECGIDDAGVRLLGELPASSLPVSSFAVTPVVGTWSTDRQLEAVPSPDEVDAIHMVKVADLVDPNNRGRWSRSGRPVLERKGLVSGGGSGGEIGGAAFRVGDVVIWGFTAMLLDGLLDVAGWSHPWDTGRRIAVPRRFGGWD</sequence>
<evidence type="ECO:0000313" key="9">
    <source>
        <dbReference type="EMBL" id="QOR45867.1"/>
    </source>
</evidence>
<keyword evidence="4" id="KW-0479">Metal-binding</keyword>
<reference evidence="9 10" key="1">
    <citation type="submission" date="2020-10" db="EMBL/GenBank/DDBJ databases">
        <title>Trueperella pecoris sp. nov. isolated from bovine and porcine specimens.</title>
        <authorList>
            <person name="Schoenecker L."/>
            <person name="Schnydrig P."/>
            <person name="Brodard I."/>
            <person name="Thomann A."/>
            <person name="Hemphill A."/>
            <person name="Rodriguez-Campos S."/>
            <person name="Perreten V."/>
            <person name="Jores J."/>
            <person name="Kittl S."/>
        </authorList>
    </citation>
    <scope>NUCLEOTIDE SEQUENCE [LARGE SCALE GENOMIC DNA]</scope>
    <source>
        <strain evidence="9 10">15A0121</strain>
    </source>
</reference>
<accession>A0A7M1QXF7</accession>
<evidence type="ECO:0000259" key="8">
    <source>
        <dbReference type="PROSITE" id="PS51462"/>
    </source>
</evidence>
<keyword evidence="6" id="KW-0460">Magnesium</keyword>
<feature type="domain" description="Nudix hydrolase" evidence="8">
    <location>
        <begin position="32"/>
        <end position="165"/>
    </location>
</feature>
<dbReference type="PANTHER" id="PTHR12992">
    <property type="entry name" value="NUDIX HYDROLASE"/>
    <property type="match status" value="1"/>
</dbReference>
<evidence type="ECO:0000256" key="1">
    <source>
        <dbReference type="ARBA" id="ARBA00001936"/>
    </source>
</evidence>
<dbReference type="InterPro" id="IPR015797">
    <property type="entry name" value="NUDIX_hydrolase-like_dom_sf"/>
</dbReference>
<dbReference type="EMBL" id="CP063213">
    <property type="protein sequence ID" value="QOR45867.1"/>
    <property type="molecule type" value="Genomic_DNA"/>
</dbReference>
<dbReference type="PROSITE" id="PS00893">
    <property type="entry name" value="NUDIX_BOX"/>
    <property type="match status" value="1"/>
</dbReference>
<dbReference type="PANTHER" id="PTHR12992:SF11">
    <property type="entry name" value="MITOCHONDRIAL COENZYME A DIPHOSPHATASE NUDT8"/>
    <property type="match status" value="1"/>
</dbReference>
<evidence type="ECO:0000256" key="3">
    <source>
        <dbReference type="ARBA" id="ARBA00006506"/>
    </source>
</evidence>
<dbReference type="RefSeq" id="WP_193326450.1">
    <property type="nucleotide sequence ID" value="NZ_CP053291.1"/>
</dbReference>
<dbReference type="PROSITE" id="PS51462">
    <property type="entry name" value="NUDIX"/>
    <property type="match status" value="1"/>
</dbReference>
<organism evidence="9 10">
    <name type="scientific">Trueperella pecoris</name>
    <dbReference type="NCBI Taxonomy" id="2733571"/>
    <lineage>
        <taxon>Bacteria</taxon>
        <taxon>Bacillati</taxon>
        <taxon>Actinomycetota</taxon>
        <taxon>Actinomycetes</taxon>
        <taxon>Actinomycetales</taxon>
        <taxon>Actinomycetaceae</taxon>
        <taxon>Trueperella</taxon>
    </lineage>
</organism>
<evidence type="ECO:0000313" key="10">
    <source>
        <dbReference type="Proteomes" id="UP000595053"/>
    </source>
</evidence>
<proteinExistence type="inferred from homology"/>
<keyword evidence="7" id="KW-0464">Manganese</keyword>
<evidence type="ECO:0000256" key="7">
    <source>
        <dbReference type="ARBA" id="ARBA00023211"/>
    </source>
</evidence>
<protein>
    <submittedName>
        <fullName evidence="9">CoA pyrophosphatase</fullName>
    </submittedName>
</protein>
<comment type="similarity">
    <text evidence="3">Belongs to the Nudix hydrolase family. PCD1 subfamily.</text>
</comment>
<dbReference type="GO" id="GO:0000287">
    <property type="term" value="F:magnesium ion binding"/>
    <property type="evidence" value="ECO:0007669"/>
    <property type="project" value="InterPro"/>
</dbReference>
<evidence type="ECO:0000256" key="6">
    <source>
        <dbReference type="ARBA" id="ARBA00022842"/>
    </source>
</evidence>
<dbReference type="Proteomes" id="UP000595053">
    <property type="component" value="Chromosome"/>
</dbReference>
<comment type="cofactor">
    <cofactor evidence="2">
        <name>Mg(2+)</name>
        <dbReference type="ChEBI" id="CHEBI:18420"/>
    </cofactor>
</comment>
<comment type="cofactor">
    <cofactor evidence="1">
        <name>Mn(2+)</name>
        <dbReference type="ChEBI" id="CHEBI:29035"/>
    </cofactor>
</comment>
<evidence type="ECO:0000256" key="2">
    <source>
        <dbReference type="ARBA" id="ARBA00001946"/>
    </source>
</evidence>
<dbReference type="InterPro" id="IPR020084">
    <property type="entry name" value="NUDIX_hydrolase_CS"/>
</dbReference>
<dbReference type="AlphaFoldDB" id="A0A7M1QXF7"/>
<name>A0A7M1QXF7_9ACTO</name>
<keyword evidence="10" id="KW-1185">Reference proteome</keyword>
<gene>
    <name evidence="9" type="ORF">INS88_01135</name>
</gene>
<dbReference type="Pfam" id="PF00293">
    <property type="entry name" value="NUDIX"/>
    <property type="match status" value="1"/>
</dbReference>
<dbReference type="PROSITE" id="PS01293">
    <property type="entry name" value="NUDIX_COA"/>
    <property type="match status" value="1"/>
</dbReference>
<dbReference type="CDD" id="cd03426">
    <property type="entry name" value="NUDIX_CoAse_Nudt7"/>
    <property type="match status" value="1"/>
</dbReference>
<dbReference type="GO" id="GO:0030145">
    <property type="term" value="F:manganese ion binding"/>
    <property type="evidence" value="ECO:0007669"/>
    <property type="project" value="InterPro"/>
</dbReference>
<dbReference type="InterPro" id="IPR000086">
    <property type="entry name" value="NUDIX_hydrolase_dom"/>
</dbReference>
<evidence type="ECO:0000256" key="5">
    <source>
        <dbReference type="ARBA" id="ARBA00022801"/>
    </source>
</evidence>
<dbReference type="GO" id="GO:0010945">
    <property type="term" value="F:coenzyme A diphosphatase activity"/>
    <property type="evidence" value="ECO:0007669"/>
    <property type="project" value="InterPro"/>
</dbReference>